<dbReference type="InterPro" id="IPR029063">
    <property type="entry name" value="SAM-dependent_MTases_sf"/>
</dbReference>
<accession>B8MM16</accession>
<dbReference type="OMA" id="QILGWPK"/>
<keyword evidence="2" id="KW-1185">Reference proteome</keyword>
<dbReference type="AlphaFoldDB" id="B8MM16"/>
<name>B8MM16_TALSN</name>
<dbReference type="GeneID" id="8108423"/>
<dbReference type="PhylomeDB" id="B8MM16"/>
<dbReference type="PANTHER" id="PTHR43591:SF10">
    <property type="entry name" value="ABC TRANSMEMBRANE TYPE-1 DOMAIN-CONTAINING PROTEIN-RELATED"/>
    <property type="match status" value="1"/>
</dbReference>
<dbReference type="CDD" id="cd02440">
    <property type="entry name" value="AdoMet_MTases"/>
    <property type="match status" value="1"/>
</dbReference>
<dbReference type="OrthoDB" id="2013972at2759"/>
<dbReference type="InParanoid" id="B8MM16"/>
<gene>
    <name evidence="1" type="ORF">TSTA_097840</name>
</gene>
<dbReference type="RefSeq" id="XP_002485766.1">
    <property type="nucleotide sequence ID" value="XM_002485721.1"/>
</dbReference>
<proteinExistence type="predicted"/>
<evidence type="ECO:0000313" key="1">
    <source>
        <dbReference type="EMBL" id="EED13528.1"/>
    </source>
</evidence>
<dbReference type="Proteomes" id="UP000001745">
    <property type="component" value="Unassembled WGS sequence"/>
</dbReference>
<dbReference type="SUPFAM" id="SSF53335">
    <property type="entry name" value="S-adenosyl-L-methionine-dependent methyltransferases"/>
    <property type="match status" value="1"/>
</dbReference>
<dbReference type="STRING" id="441959.B8MM16"/>
<dbReference type="Pfam" id="PF13489">
    <property type="entry name" value="Methyltransf_23"/>
    <property type="match status" value="1"/>
</dbReference>
<dbReference type="GO" id="GO:0008168">
    <property type="term" value="F:methyltransferase activity"/>
    <property type="evidence" value="ECO:0007669"/>
    <property type="project" value="TreeGrafter"/>
</dbReference>
<protein>
    <recommendedName>
        <fullName evidence="3">S-adenosyl-L-methionine-dependent methyltransferase</fullName>
    </recommendedName>
</protein>
<evidence type="ECO:0000313" key="2">
    <source>
        <dbReference type="Proteomes" id="UP000001745"/>
    </source>
</evidence>
<reference evidence="2" key="1">
    <citation type="journal article" date="2015" name="Genome Announc.">
        <title>Genome sequence of the AIDS-associated pathogen Penicillium marneffei (ATCC18224) and its near taxonomic relative Talaromyces stipitatus (ATCC10500).</title>
        <authorList>
            <person name="Nierman W.C."/>
            <person name="Fedorova-Abrams N.D."/>
            <person name="Andrianopoulos A."/>
        </authorList>
    </citation>
    <scope>NUCLEOTIDE SEQUENCE [LARGE SCALE GENOMIC DNA]</scope>
    <source>
        <strain evidence="2">ATCC 10500 / CBS 375.48 / QM 6759 / NRRL 1006</strain>
    </source>
</reference>
<dbReference type="VEuPathDB" id="FungiDB:TSTA_097840"/>
<evidence type="ECO:0008006" key="3">
    <source>
        <dbReference type="Google" id="ProtNLM"/>
    </source>
</evidence>
<organism evidence="1 2">
    <name type="scientific">Talaromyces stipitatus (strain ATCC 10500 / CBS 375.48 / QM 6759 / NRRL 1006)</name>
    <name type="common">Penicillium stipitatum</name>
    <dbReference type="NCBI Taxonomy" id="441959"/>
    <lineage>
        <taxon>Eukaryota</taxon>
        <taxon>Fungi</taxon>
        <taxon>Dikarya</taxon>
        <taxon>Ascomycota</taxon>
        <taxon>Pezizomycotina</taxon>
        <taxon>Eurotiomycetes</taxon>
        <taxon>Eurotiomycetidae</taxon>
        <taxon>Eurotiales</taxon>
        <taxon>Trichocomaceae</taxon>
        <taxon>Talaromyces</taxon>
        <taxon>Talaromyces sect. Talaromyces</taxon>
    </lineage>
</organism>
<dbReference type="eggNOG" id="ENOG502QSKG">
    <property type="taxonomic scope" value="Eukaryota"/>
</dbReference>
<dbReference type="EMBL" id="EQ962658">
    <property type="protein sequence ID" value="EED13528.1"/>
    <property type="molecule type" value="Genomic_DNA"/>
</dbReference>
<sequence length="309" mass="35215">MRMDDDTMPIIMAPIGMPWVQQLEPFTATNILSRGPNDERAMDHLDLGHHLYSLMLQGELYLVPISKNPQNVLDVGTGTASGQCHDFASLHPSAKVIGTDLSPIQPSLVPPNLQFEIDDCCDEWVYAANSFDFIHVRGLYGCVADWDKFYKESMRHLKPGGYMEQVEISVVPKSEDGSVDGTIFEKWGVVSLQAGDAFGKTLRIVDEAKDRMIAAGFVDVVERRFKLPIGPWPKDRHLKELGLYNRLYWEEGIQGWTMMLLTSILKWKREEVELYLMEVRQGLRNPKYHAYHDCTVVYGRKAPEIPEEE</sequence>
<dbReference type="PANTHER" id="PTHR43591">
    <property type="entry name" value="METHYLTRANSFERASE"/>
    <property type="match status" value="1"/>
</dbReference>
<dbReference type="HOGENOM" id="CLU_010595_0_2_1"/>
<dbReference type="Gene3D" id="3.40.50.150">
    <property type="entry name" value="Vaccinia Virus protein VP39"/>
    <property type="match status" value="1"/>
</dbReference>